<dbReference type="Gene3D" id="1.10.10.10">
    <property type="entry name" value="Winged helix-like DNA-binding domain superfamily/Winged helix DNA-binding domain"/>
    <property type="match status" value="1"/>
</dbReference>
<dbReference type="InterPro" id="IPR036388">
    <property type="entry name" value="WH-like_DNA-bd_sf"/>
</dbReference>
<evidence type="ECO:0000259" key="7">
    <source>
        <dbReference type="Pfam" id="PF08281"/>
    </source>
</evidence>
<dbReference type="EMBL" id="JAWLKE010000007">
    <property type="protein sequence ID" value="MDV6232650.1"/>
    <property type="molecule type" value="Genomic_DNA"/>
</dbReference>
<dbReference type="NCBIfam" id="TIGR02937">
    <property type="entry name" value="sigma70-ECF"/>
    <property type="match status" value="1"/>
</dbReference>
<proteinExistence type="inferred from homology"/>
<organism evidence="8 9">
    <name type="scientific">Rhodococcus cercidiphylli</name>
    <dbReference type="NCBI Taxonomy" id="489916"/>
    <lineage>
        <taxon>Bacteria</taxon>
        <taxon>Bacillati</taxon>
        <taxon>Actinomycetota</taxon>
        <taxon>Actinomycetes</taxon>
        <taxon>Mycobacteriales</taxon>
        <taxon>Nocardiaceae</taxon>
        <taxon>Rhodococcus</taxon>
    </lineage>
</organism>
<dbReference type="SUPFAM" id="SSF88946">
    <property type="entry name" value="Sigma2 domain of RNA polymerase sigma factors"/>
    <property type="match status" value="1"/>
</dbReference>
<dbReference type="Proteomes" id="UP001185899">
    <property type="component" value="Unassembled WGS sequence"/>
</dbReference>
<dbReference type="Pfam" id="PF08281">
    <property type="entry name" value="Sigma70_r4_2"/>
    <property type="match status" value="1"/>
</dbReference>
<evidence type="ECO:0000256" key="4">
    <source>
        <dbReference type="ARBA" id="ARBA00023125"/>
    </source>
</evidence>
<keyword evidence="5" id="KW-0804">Transcription</keyword>
<feature type="domain" description="RNA polymerase sigma factor 70 region 4 type 2" evidence="7">
    <location>
        <begin position="134"/>
        <end position="185"/>
    </location>
</feature>
<accession>A0ABU4B2B4</accession>
<keyword evidence="3" id="KW-0731">Sigma factor</keyword>
<keyword evidence="2" id="KW-0805">Transcription regulation</keyword>
<dbReference type="CDD" id="cd06171">
    <property type="entry name" value="Sigma70_r4"/>
    <property type="match status" value="1"/>
</dbReference>
<keyword evidence="4" id="KW-0238">DNA-binding</keyword>
<evidence type="ECO:0000256" key="1">
    <source>
        <dbReference type="ARBA" id="ARBA00010641"/>
    </source>
</evidence>
<reference evidence="8 9" key="1">
    <citation type="submission" date="2023-10" db="EMBL/GenBank/DDBJ databases">
        <title>Development of a sustainable strategy for remediation of hydrocarbon-contaminated territories based on the waste exchange concept.</title>
        <authorList>
            <person name="Krivoruchko A."/>
        </authorList>
    </citation>
    <scope>NUCLEOTIDE SEQUENCE [LARGE SCALE GENOMIC DNA]</scope>
    <source>
        <strain evidence="8 9">IEGM 1322</strain>
    </source>
</reference>
<gene>
    <name evidence="8" type="ORF">R3P95_19025</name>
</gene>
<dbReference type="InterPro" id="IPR013249">
    <property type="entry name" value="RNA_pol_sigma70_r4_t2"/>
</dbReference>
<evidence type="ECO:0000313" key="8">
    <source>
        <dbReference type="EMBL" id="MDV6232650.1"/>
    </source>
</evidence>
<comment type="similarity">
    <text evidence="1">Belongs to the sigma-70 factor family. ECF subfamily.</text>
</comment>
<evidence type="ECO:0000256" key="2">
    <source>
        <dbReference type="ARBA" id="ARBA00023015"/>
    </source>
</evidence>
<keyword evidence="9" id="KW-1185">Reference proteome</keyword>
<evidence type="ECO:0000256" key="5">
    <source>
        <dbReference type="ARBA" id="ARBA00023163"/>
    </source>
</evidence>
<dbReference type="Pfam" id="PF04542">
    <property type="entry name" value="Sigma70_r2"/>
    <property type="match status" value="1"/>
</dbReference>
<dbReference type="PANTHER" id="PTHR43133:SF8">
    <property type="entry name" value="RNA POLYMERASE SIGMA FACTOR HI_1459-RELATED"/>
    <property type="match status" value="1"/>
</dbReference>
<feature type="domain" description="RNA polymerase sigma-70 region 2" evidence="6">
    <location>
        <begin position="36"/>
        <end position="102"/>
    </location>
</feature>
<dbReference type="InterPro" id="IPR013324">
    <property type="entry name" value="RNA_pol_sigma_r3/r4-like"/>
</dbReference>
<dbReference type="PANTHER" id="PTHR43133">
    <property type="entry name" value="RNA POLYMERASE ECF-TYPE SIGMA FACTO"/>
    <property type="match status" value="1"/>
</dbReference>
<dbReference type="InterPro" id="IPR039425">
    <property type="entry name" value="RNA_pol_sigma-70-like"/>
</dbReference>
<name>A0ABU4B2B4_9NOCA</name>
<sequence>MTTMKRTGGPMEWVDASDRVLVGAAALGETDAFEEIVRRYGPEMFRYARNMLSDQGAAEEVVQDAFVAAWKGLDNFRGDSALRTWLFSLVSHKVIDHRRKRSVPPAEDWLFERKSTGAGSNPEADVEADSFMTELGVALSELPYRQRACWLLREVEGLTHPEIGAIMTLSAGAVRGQLTRARATLSERLATWRTQ</sequence>
<protein>
    <submittedName>
        <fullName evidence="8">Sigma-70 family RNA polymerase sigma factor</fullName>
    </submittedName>
</protein>
<dbReference type="InterPro" id="IPR014284">
    <property type="entry name" value="RNA_pol_sigma-70_dom"/>
</dbReference>
<dbReference type="Gene3D" id="1.10.1740.10">
    <property type="match status" value="1"/>
</dbReference>
<dbReference type="InterPro" id="IPR013325">
    <property type="entry name" value="RNA_pol_sigma_r2"/>
</dbReference>
<dbReference type="InterPro" id="IPR007627">
    <property type="entry name" value="RNA_pol_sigma70_r2"/>
</dbReference>
<evidence type="ECO:0000259" key="6">
    <source>
        <dbReference type="Pfam" id="PF04542"/>
    </source>
</evidence>
<dbReference type="SUPFAM" id="SSF88659">
    <property type="entry name" value="Sigma3 and sigma4 domains of RNA polymerase sigma factors"/>
    <property type="match status" value="1"/>
</dbReference>
<evidence type="ECO:0000313" key="9">
    <source>
        <dbReference type="Proteomes" id="UP001185899"/>
    </source>
</evidence>
<dbReference type="RefSeq" id="WP_082898669.1">
    <property type="nucleotide sequence ID" value="NZ_JAWLKE010000007.1"/>
</dbReference>
<comment type="caution">
    <text evidence="8">The sequence shown here is derived from an EMBL/GenBank/DDBJ whole genome shotgun (WGS) entry which is preliminary data.</text>
</comment>
<evidence type="ECO:0000256" key="3">
    <source>
        <dbReference type="ARBA" id="ARBA00023082"/>
    </source>
</evidence>